<comment type="caution">
    <text evidence="2">The sequence shown here is derived from an EMBL/GenBank/DDBJ whole genome shotgun (WGS) entry which is preliminary data.</text>
</comment>
<sequence length="100" mass="11904">MAGFSLYWWKLVEEPVRRERSEKHLRSCNDTPSQSDGQEFPGNDMRITFFREEEAVIQCPLYDWTLEYPYFVSLQIDSPSESEASESRWAVLFEYEILPL</sequence>
<dbReference type="AlphaFoldDB" id="A0A9Q0UIC6"/>
<evidence type="ECO:0000313" key="3">
    <source>
        <dbReference type="Proteomes" id="UP001151529"/>
    </source>
</evidence>
<reference evidence="2" key="2">
    <citation type="journal article" date="2023" name="Int. J. Mol. Sci.">
        <title>De Novo Assembly and Annotation of 11 Diverse Shrub Willow (Salix) Genomes Reveals Novel Gene Organization in Sex-Linked Regions.</title>
        <authorList>
            <person name="Hyden B."/>
            <person name="Feng K."/>
            <person name="Yates T.B."/>
            <person name="Jawdy S."/>
            <person name="Cereghino C."/>
            <person name="Smart L.B."/>
            <person name="Muchero W."/>
        </authorList>
    </citation>
    <scope>NUCLEOTIDE SEQUENCE [LARGE SCALE GENOMIC DNA]</scope>
    <source>
        <tissue evidence="2">Shoot tip</tissue>
    </source>
</reference>
<organism evidence="2 3">
    <name type="scientific">Salix viminalis</name>
    <name type="common">Common osier</name>
    <name type="synonym">Basket willow</name>
    <dbReference type="NCBI Taxonomy" id="40686"/>
    <lineage>
        <taxon>Eukaryota</taxon>
        <taxon>Viridiplantae</taxon>
        <taxon>Streptophyta</taxon>
        <taxon>Embryophyta</taxon>
        <taxon>Tracheophyta</taxon>
        <taxon>Spermatophyta</taxon>
        <taxon>Magnoliopsida</taxon>
        <taxon>eudicotyledons</taxon>
        <taxon>Gunneridae</taxon>
        <taxon>Pentapetalae</taxon>
        <taxon>rosids</taxon>
        <taxon>fabids</taxon>
        <taxon>Malpighiales</taxon>
        <taxon>Salicaceae</taxon>
        <taxon>Saliceae</taxon>
        <taxon>Salix</taxon>
    </lineage>
</organism>
<protein>
    <submittedName>
        <fullName evidence="2">Uncharacterized protein</fullName>
    </submittedName>
</protein>
<feature type="compositionally biased region" description="Polar residues" evidence="1">
    <location>
        <begin position="28"/>
        <end position="37"/>
    </location>
</feature>
<dbReference type="EMBL" id="JAPFFL010000004">
    <property type="protein sequence ID" value="KAJ6730547.1"/>
    <property type="molecule type" value="Genomic_DNA"/>
</dbReference>
<gene>
    <name evidence="2" type="ORF">OIU85_021349</name>
</gene>
<dbReference type="Proteomes" id="UP001151529">
    <property type="component" value="Chromosome 2"/>
</dbReference>
<reference evidence="2" key="1">
    <citation type="submission" date="2022-11" db="EMBL/GenBank/DDBJ databases">
        <authorList>
            <person name="Hyden B.L."/>
            <person name="Feng K."/>
            <person name="Yates T."/>
            <person name="Jawdy S."/>
            <person name="Smart L.B."/>
            <person name="Muchero W."/>
        </authorList>
    </citation>
    <scope>NUCLEOTIDE SEQUENCE</scope>
    <source>
        <tissue evidence="2">Shoot tip</tissue>
    </source>
</reference>
<accession>A0A9Q0UIC6</accession>
<proteinExistence type="predicted"/>
<feature type="region of interest" description="Disordered" evidence="1">
    <location>
        <begin position="22"/>
        <end position="41"/>
    </location>
</feature>
<keyword evidence="3" id="KW-1185">Reference proteome</keyword>
<evidence type="ECO:0000313" key="2">
    <source>
        <dbReference type="EMBL" id="KAJ6730547.1"/>
    </source>
</evidence>
<name>A0A9Q0UIC6_SALVM</name>
<evidence type="ECO:0000256" key="1">
    <source>
        <dbReference type="SAM" id="MobiDB-lite"/>
    </source>
</evidence>
<dbReference type="OrthoDB" id="10442996at2759"/>